<dbReference type="Gene3D" id="3.40.630.30">
    <property type="match status" value="1"/>
</dbReference>
<accession>A0A1X7I2Q4</accession>
<sequence>MTFRIDSSFLPVDLGGGASLVLRDLDTVDEMLALTERNLGRLRKWEHWAHAEQTREALAAYTTWLVSQYSLGYAVPAAIRLDDQLVGAVTARTDSYSLVTELGFWIDGAFEGRGLVGRASAALVHRLQNAGAPRIEIKTSVQNDRSRRVAERLGFVHEGTLRSALQVGDTRHDLAVYSWVPLTDQ</sequence>
<dbReference type="Proteomes" id="UP000193244">
    <property type="component" value="Unassembled WGS sequence"/>
</dbReference>
<keyword evidence="3" id="KW-1185">Reference proteome</keyword>
<dbReference type="SUPFAM" id="SSF55729">
    <property type="entry name" value="Acyl-CoA N-acyltransferases (Nat)"/>
    <property type="match status" value="1"/>
</dbReference>
<reference evidence="3" key="1">
    <citation type="submission" date="2017-04" db="EMBL/GenBank/DDBJ databases">
        <authorList>
            <person name="Varghese N."/>
            <person name="Submissions S."/>
        </authorList>
    </citation>
    <scope>NUCLEOTIDE SEQUENCE [LARGE SCALE GENOMIC DNA]</scope>
    <source>
        <strain evidence="3">VKM Ac-2510</strain>
    </source>
</reference>
<dbReference type="GO" id="GO:0005737">
    <property type="term" value="C:cytoplasm"/>
    <property type="evidence" value="ECO:0007669"/>
    <property type="project" value="TreeGrafter"/>
</dbReference>
<dbReference type="PANTHER" id="PTHR43441">
    <property type="entry name" value="RIBOSOMAL-PROTEIN-SERINE ACETYLTRANSFERASE"/>
    <property type="match status" value="1"/>
</dbReference>
<dbReference type="Pfam" id="PF13302">
    <property type="entry name" value="Acetyltransf_3"/>
    <property type="match status" value="1"/>
</dbReference>
<dbReference type="OrthoDB" id="5191051at2"/>
<dbReference type="InterPro" id="IPR016181">
    <property type="entry name" value="Acyl_CoA_acyltransferase"/>
</dbReference>
<dbReference type="STRING" id="150121.SAMN06296010_0124"/>
<proteinExistence type="predicted"/>
<feature type="domain" description="N-acetyltransferase" evidence="1">
    <location>
        <begin position="29"/>
        <end position="183"/>
    </location>
</feature>
<evidence type="ECO:0000313" key="2">
    <source>
        <dbReference type="EMBL" id="SMG08482.1"/>
    </source>
</evidence>
<organism evidence="2 3">
    <name type="scientific">Agreia pratensis</name>
    <dbReference type="NCBI Taxonomy" id="150121"/>
    <lineage>
        <taxon>Bacteria</taxon>
        <taxon>Bacillati</taxon>
        <taxon>Actinomycetota</taxon>
        <taxon>Actinomycetes</taxon>
        <taxon>Micrococcales</taxon>
        <taxon>Microbacteriaceae</taxon>
        <taxon>Agreia</taxon>
    </lineage>
</organism>
<dbReference type="InterPro" id="IPR000182">
    <property type="entry name" value="GNAT_dom"/>
</dbReference>
<dbReference type="InterPro" id="IPR051908">
    <property type="entry name" value="Ribosomal_N-acetyltransferase"/>
</dbReference>
<dbReference type="GO" id="GO:1990189">
    <property type="term" value="F:protein N-terminal-serine acetyltransferase activity"/>
    <property type="evidence" value="ECO:0007669"/>
    <property type="project" value="TreeGrafter"/>
</dbReference>
<dbReference type="PANTHER" id="PTHR43441:SF10">
    <property type="entry name" value="ACETYLTRANSFERASE"/>
    <property type="match status" value="1"/>
</dbReference>
<gene>
    <name evidence="2" type="ORF">SAMN06296010_0124</name>
</gene>
<dbReference type="AlphaFoldDB" id="A0A1X7I2Q4"/>
<name>A0A1X7I2Q4_9MICO</name>
<evidence type="ECO:0000259" key="1">
    <source>
        <dbReference type="PROSITE" id="PS51186"/>
    </source>
</evidence>
<dbReference type="RefSeq" id="WP_085481974.1">
    <property type="nucleotide sequence ID" value="NZ_FXAY01000001.1"/>
</dbReference>
<protein>
    <submittedName>
        <fullName evidence="2">Ribosomal-protein-serine acetyltransferase</fullName>
    </submittedName>
</protein>
<dbReference type="GO" id="GO:0008999">
    <property type="term" value="F:protein-N-terminal-alanine acetyltransferase activity"/>
    <property type="evidence" value="ECO:0007669"/>
    <property type="project" value="TreeGrafter"/>
</dbReference>
<dbReference type="PROSITE" id="PS51186">
    <property type="entry name" value="GNAT"/>
    <property type="match status" value="1"/>
</dbReference>
<dbReference type="EMBL" id="FXAY01000001">
    <property type="protein sequence ID" value="SMG08482.1"/>
    <property type="molecule type" value="Genomic_DNA"/>
</dbReference>
<keyword evidence="2" id="KW-0808">Transferase</keyword>
<evidence type="ECO:0000313" key="3">
    <source>
        <dbReference type="Proteomes" id="UP000193244"/>
    </source>
</evidence>